<evidence type="ECO:0000256" key="1">
    <source>
        <dbReference type="SAM" id="MobiDB-lite"/>
    </source>
</evidence>
<dbReference type="EMBL" id="CALTRL010003223">
    <property type="protein sequence ID" value="CAH7678677.1"/>
    <property type="molecule type" value="Genomic_DNA"/>
</dbReference>
<feature type="non-terminal residue" evidence="2">
    <location>
        <position position="570"/>
    </location>
</feature>
<feature type="compositionally biased region" description="Low complexity" evidence="1">
    <location>
        <begin position="276"/>
        <end position="286"/>
    </location>
</feature>
<sequence>MMMMMNYGKPSAEAYGNLSTVNLPQSHQASQANRFFRASISLLLSRASRRTRVALVVVGLYILWWSCSPTSENGWIPFSRLRSSSGLSDDYSPKVSRGVLERLSKFEESLLNLDFGLGSHQTKDFERPQSDPIIPLVTSLPESRLRQPGGLNYESIDQELEDSLTDINSCPAQSTVGLPCGFLLAGFVGEQETKAQVHAHQLGLIALSLNRTLVLPQVAKGRMGSCSAYPFDLYYDSDALDRLGVPTITHAQFQIWLSNRSPSARMVSISDRRGSSSDTDSTPSDGTIKYLTSQSEHLLPIRPYRNFCVAKKKKLSLNFESFPTLLVISPERWHLFKDQRDRFARRIMNMLRKDVVMPRTENFPTASFPDVLVFNYELRYPLLEVERLESIGAPPIVPFISGSLRPGSSLPKFQRFAYAPIWNEVAISLIDQLPPLVTIQWRQETVPVERLEQCMKSLLVTLSSVRDTYPSLKVAYLSTDYPIESITKSKDPRVDPIVAHSGTFSKLLSPKHHQIMRELMSSSPGLSWMTFDRTIEKINFDDDLSERLTKLPNMIGFDQALRIIPGRLRS</sequence>
<dbReference type="EMBL" id="CALTRL010005326">
    <property type="protein sequence ID" value="CAH7684324.1"/>
    <property type="molecule type" value="Genomic_DNA"/>
</dbReference>
<comment type="caution">
    <text evidence="2">The sequence shown here is derived from an EMBL/GenBank/DDBJ whole genome shotgun (WGS) entry which is preliminary data.</text>
</comment>
<evidence type="ECO:0000313" key="2">
    <source>
        <dbReference type="EMBL" id="CAH7678677.1"/>
    </source>
</evidence>
<gene>
    <name evidence="2" type="ORF">PPACK8108_LOCUS13131</name>
    <name evidence="3" type="ORF">PPACK8108_LOCUS18439</name>
</gene>
<reference evidence="2" key="1">
    <citation type="submission" date="2022-06" db="EMBL/GenBank/DDBJ databases">
        <authorList>
            <consortium name="SYNGENTA / RWTH Aachen University"/>
        </authorList>
    </citation>
    <scope>NUCLEOTIDE SEQUENCE</scope>
</reference>
<feature type="region of interest" description="Disordered" evidence="1">
    <location>
        <begin position="267"/>
        <end position="286"/>
    </location>
</feature>
<protein>
    <submittedName>
        <fullName evidence="2">Expressed protein</fullName>
    </submittedName>
</protein>
<evidence type="ECO:0000313" key="3">
    <source>
        <dbReference type="EMBL" id="CAH7684324.1"/>
    </source>
</evidence>
<organism evidence="2 4">
    <name type="scientific">Phakopsora pachyrhizi</name>
    <name type="common">Asian soybean rust disease fungus</name>
    <dbReference type="NCBI Taxonomy" id="170000"/>
    <lineage>
        <taxon>Eukaryota</taxon>
        <taxon>Fungi</taxon>
        <taxon>Dikarya</taxon>
        <taxon>Basidiomycota</taxon>
        <taxon>Pucciniomycotina</taxon>
        <taxon>Pucciniomycetes</taxon>
        <taxon>Pucciniales</taxon>
        <taxon>Phakopsoraceae</taxon>
        <taxon>Phakopsora</taxon>
    </lineage>
</organism>
<name>A0AAV0B2Q5_PHAPC</name>
<accession>A0AAV0B2Q5</accession>
<dbReference type="AlphaFoldDB" id="A0AAV0B2Q5"/>
<evidence type="ECO:0000313" key="4">
    <source>
        <dbReference type="Proteomes" id="UP001153365"/>
    </source>
</evidence>
<proteinExistence type="predicted"/>
<keyword evidence="4" id="KW-1185">Reference proteome</keyword>
<dbReference type="Proteomes" id="UP001153365">
    <property type="component" value="Unassembled WGS sequence"/>
</dbReference>